<proteinExistence type="predicted"/>
<reference evidence="4 5" key="1">
    <citation type="submission" date="2014-04" db="EMBL/GenBank/DDBJ databases">
        <authorList>
            <consortium name="DOE Joint Genome Institute"/>
            <person name="Kuo A."/>
            <person name="Zuccaro A."/>
            <person name="Kohler A."/>
            <person name="Nagy L.G."/>
            <person name="Floudas D."/>
            <person name="Copeland A."/>
            <person name="Barry K.W."/>
            <person name="Cichocki N."/>
            <person name="Veneault-Fourrey C."/>
            <person name="LaButti K."/>
            <person name="Lindquist E.A."/>
            <person name="Lipzen A."/>
            <person name="Lundell T."/>
            <person name="Morin E."/>
            <person name="Murat C."/>
            <person name="Sun H."/>
            <person name="Tunlid A."/>
            <person name="Henrissat B."/>
            <person name="Grigoriev I.V."/>
            <person name="Hibbett D.S."/>
            <person name="Martin F."/>
            <person name="Nordberg H.P."/>
            <person name="Cantor M.N."/>
            <person name="Hua S.X."/>
        </authorList>
    </citation>
    <scope>NUCLEOTIDE SEQUENCE [LARGE SCALE GENOMIC DNA]</scope>
    <source>
        <strain evidence="4 5">MAFF 305830</strain>
    </source>
</reference>
<dbReference type="STRING" id="933852.A0A0C2XUT0"/>
<sequence length="795" mass="84600">MSKAPSTSAVAAPKDTATNQSDEDLTRLVNREPHLLDKRHLRKLFEAFYEDHDENIASNSQGNAPVNERAEQRAAAYVTLSSIIQSLRTKSATPADQDEGAVEKGTKEITALFAGVILDGLQQSLPTEQAGALGLLSALFDVDSPSAARLVQNEEILDALMTLLNGELENLVAAQMARLLERAMAHPLSRSLLREGSDFTAVRWLIRTADGGKSKKGDSNQGDTQARISAILAIVKLIQGSEQDEQASKYIPSSSAPTLPSIKHLAILLQNTIIKTDITNVSVVNSSFLDAVEGLAYLTSYPPIRTQVASSTPLLVALFKSSAAITKRAKPSSSLSSDRLLQPDAALRLAQTNLAMHYGLALLFYNLCKYKPVLSQEEQQINKLRTLAKPPSDSSSSKGGTSQEDDEDASNAAVLSRTRALVAAGLLPALAGLARSPSAAARACVSGAYLGVIQDNASRGEVLKHGGGKALLGIIGEHAKSKEPIPPNWTAIQALAKLAITASPLAVFGADPGATYDAIGPLALVITFSSEGNFNQSTKKSPLTLGSSADGGPTQLQRFESLMALTNIASLGPEMAKRVVKTNGLVREVESLLVEEHVLLRRAAVELVCNLIPCEEGFSLFLPESSTGASRAQSRIHVLVALSDVDDIATRKAASGALAILSSEEAICLVLARLQRERGSVLRILGRLLLEEAEDGTNDGEQIENLSSRLAELSIADPDLVHRGMVILRNLAVLFIQPQKEGWREFVADMVREGTLESVDAVVKDSLQRGGNNARGPIVEGALEFGLALKRVSGS</sequence>
<dbReference type="HOGENOM" id="CLU_016305_1_0_1"/>
<reference evidence="5" key="2">
    <citation type="submission" date="2015-01" db="EMBL/GenBank/DDBJ databases">
        <title>Evolutionary Origins and Diversification of the Mycorrhizal Mutualists.</title>
        <authorList>
            <consortium name="DOE Joint Genome Institute"/>
            <consortium name="Mycorrhizal Genomics Consortium"/>
            <person name="Kohler A."/>
            <person name="Kuo A."/>
            <person name="Nagy L.G."/>
            <person name="Floudas D."/>
            <person name="Copeland A."/>
            <person name="Barry K.W."/>
            <person name="Cichocki N."/>
            <person name="Veneault-Fourrey C."/>
            <person name="LaButti K."/>
            <person name="Lindquist E.A."/>
            <person name="Lipzen A."/>
            <person name="Lundell T."/>
            <person name="Morin E."/>
            <person name="Murat C."/>
            <person name="Riley R."/>
            <person name="Ohm R."/>
            <person name="Sun H."/>
            <person name="Tunlid A."/>
            <person name="Henrissat B."/>
            <person name="Grigoriev I.V."/>
            <person name="Hibbett D.S."/>
            <person name="Martin F."/>
        </authorList>
    </citation>
    <scope>NUCLEOTIDE SEQUENCE [LARGE SCALE GENOMIC DNA]</scope>
    <source>
        <strain evidence="5">MAFF 305830</strain>
    </source>
</reference>
<dbReference type="OrthoDB" id="199930at2759"/>
<dbReference type="GO" id="GO:0051879">
    <property type="term" value="F:Hsp90 protein binding"/>
    <property type="evidence" value="ECO:0007669"/>
    <property type="project" value="TreeGrafter"/>
</dbReference>
<feature type="compositionally biased region" description="Low complexity" evidence="3">
    <location>
        <begin position="389"/>
        <end position="402"/>
    </location>
</feature>
<accession>A0A0C2XUT0</accession>
<dbReference type="InterPro" id="IPR016024">
    <property type="entry name" value="ARM-type_fold"/>
</dbReference>
<name>A0A0C2XUT0_SERVB</name>
<dbReference type="EMBL" id="KN824279">
    <property type="protein sequence ID" value="KIM32622.1"/>
    <property type="molecule type" value="Genomic_DNA"/>
</dbReference>
<organism evidence="4 5">
    <name type="scientific">Serendipita vermifera MAFF 305830</name>
    <dbReference type="NCBI Taxonomy" id="933852"/>
    <lineage>
        <taxon>Eukaryota</taxon>
        <taxon>Fungi</taxon>
        <taxon>Dikarya</taxon>
        <taxon>Basidiomycota</taxon>
        <taxon>Agaricomycotina</taxon>
        <taxon>Agaricomycetes</taxon>
        <taxon>Sebacinales</taxon>
        <taxon>Serendipitaceae</taxon>
        <taxon>Serendipita</taxon>
    </lineage>
</organism>
<feature type="region of interest" description="Disordered" evidence="3">
    <location>
        <begin position="385"/>
        <end position="410"/>
    </location>
</feature>
<comment type="subcellular location">
    <subcellularLocation>
        <location evidence="1">Cytoplasm</location>
    </subcellularLocation>
</comment>
<dbReference type="SUPFAM" id="SSF48371">
    <property type="entry name" value="ARM repeat"/>
    <property type="match status" value="1"/>
</dbReference>
<dbReference type="GO" id="GO:0005737">
    <property type="term" value="C:cytoplasm"/>
    <property type="evidence" value="ECO:0007669"/>
    <property type="project" value="UniProtKB-SubCell"/>
</dbReference>
<evidence type="ECO:0000256" key="2">
    <source>
        <dbReference type="ARBA" id="ARBA00022490"/>
    </source>
</evidence>
<dbReference type="AlphaFoldDB" id="A0A0C2XUT0"/>
<keyword evidence="5" id="KW-1185">Reference proteome</keyword>
<evidence type="ECO:0000313" key="4">
    <source>
        <dbReference type="EMBL" id="KIM32622.1"/>
    </source>
</evidence>
<evidence type="ECO:0000256" key="1">
    <source>
        <dbReference type="ARBA" id="ARBA00004496"/>
    </source>
</evidence>
<evidence type="ECO:0000256" key="3">
    <source>
        <dbReference type="SAM" id="MobiDB-lite"/>
    </source>
</evidence>
<dbReference type="PANTHER" id="PTHR45994">
    <property type="entry name" value="FI21225P1"/>
    <property type="match status" value="1"/>
</dbReference>
<dbReference type="Gene3D" id="1.25.10.10">
    <property type="entry name" value="Leucine-rich Repeat Variant"/>
    <property type="match status" value="1"/>
</dbReference>
<protein>
    <recommendedName>
        <fullName evidence="6">UNC-45/Cro1/She4 central domain-containing protein</fullName>
    </recommendedName>
</protein>
<feature type="region of interest" description="Disordered" evidence="3">
    <location>
        <begin position="1"/>
        <end position="26"/>
    </location>
</feature>
<dbReference type="InterPro" id="IPR011989">
    <property type="entry name" value="ARM-like"/>
</dbReference>
<evidence type="ECO:0008006" key="6">
    <source>
        <dbReference type="Google" id="ProtNLM"/>
    </source>
</evidence>
<dbReference type="PANTHER" id="PTHR45994:SF1">
    <property type="entry name" value="FI21225P1"/>
    <property type="match status" value="1"/>
</dbReference>
<keyword evidence="2" id="KW-0963">Cytoplasm</keyword>
<dbReference type="Proteomes" id="UP000054097">
    <property type="component" value="Unassembled WGS sequence"/>
</dbReference>
<evidence type="ECO:0000313" key="5">
    <source>
        <dbReference type="Proteomes" id="UP000054097"/>
    </source>
</evidence>
<gene>
    <name evidence="4" type="ORF">M408DRAFT_326402</name>
</gene>